<name>A0A853R5I2_9VIBR</name>
<sequence>MNIFANPPKKIYCCGTYEPYWIKDDMGERSRNPKINRISRQLMDLKDENNRSNNTAVKDFSKLLSNRIKELGFNMHTKTQSGVAIIVVPSSQAGRVSPALERIASYAARQHNLDFYTPPVLQRTKTIQKLHSGGDRSISVHLSSIVVDDTHLTDLRYKRIIIIDDVSTTGGSLRACSQLLESAGIQSRHIELVSLLMTA</sequence>
<dbReference type="Proteomes" id="UP000094808">
    <property type="component" value="Unassembled WGS sequence"/>
</dbReference>
<dbReference type="Gene3D" id="3.40.50.2020">
    <property type="match status" value="1"/>
</dbReference>
<gene>
    <name evidence="2" type="ORF">A1QS_13880</name>
</gene>
<organism evidence="2 3">
    <name type="scientific">Vibrio ordalii FS-238</name>
    <dbReference type="NCBI Taxonomy" id="617133"/>
    <lineage>
        <taxon>Bacteria</taxon>
        <taxon>Pseudomonadati</taxon>
        <taxon>Pseudomonadota</taxon>
        <taxon>Gammaproteobacteria</taxon>
        <taxon>Vibrionales</taxon>
        <taxon>Vibrionaceae</taxon>
        <taxon>Vibrio</taxon>
    </lineage>
</organism>
<dbReference type="EMBL" id="AJYS02000054">
    <property type="protein sequence ID" value="OEE40750.1"/>
    <property type="molecule type" value="Genomic_DNA"/>
</dbReference>
<reference evidence="2 3" key="1">
    <citation type="journal article" date="2012" name="Science">
        <title>Ecological populations of bacteria act as socially cohesive units of antibiotic production and resistance.</title>
        <authorList>
            <person name="Cordero O.X."/>
            <person name="Wildschutte H."/>
            <person name="Kirkup B."/>
            <person name="Proehl S."/>
            <person name="Ngo L."/>
            <person name="Hussain F."/>
            <person name="Le Roux F."/>
            <person name="Mincer T."/>
            <person name="Polz M.F."/>
        </authorList>
    </citation>
    <scope>NUCLEOTIDE SEQUENCE [LARGE SCALE GENOMIC DNA]</scope>
    <source>
        <strain evidence="2 3">FS-238</strain>
    </source>
</reference>
<dbReference type="SUPFAM" id="SSF53271">
    <property type="entry name" value="PRTase-like"/>
    <property type="match status" value="1"/>
</dbReference>
<proteinExistence type="predicted"/>
<dbReference type="AlphaFoldDB" id="A0A853R5I2"/>
<dbReference type="RefSeq" id="WP_017045638.1">
    <property type="nucleotide sequence ID" value="NZ_AJYS02000054.1"/>
</dbReference>
<dbReference type="CDD" id="cd06223">
    <property type="entry name" value="PRTases_typeI"/>
    <property type="match status" value="1"/>
</dbReference>
<protein>
    <recommendedName>
        <fullName evidence="1">Phosphoribosyltransferase domain-containing protein</fullName>
    </recommendedName>
</protein>
<comment type="caution">
    <text evidence="2">The sequence shown here is derived from an EMBL/GenBank/DDBJ whole genome shotgun (WGS) entry which is preliminary data.</text>
</comment>
<keyword evidence="3" id="KW-1185">Reference proteome</keyword>
<dbReference type="InterPro" id="IPR000836">
    <property type="entry name" value="PRTase_dom"/>
</dbReference>
<evidence type="ECO:0000259" key="1">
    <source>
        <dbReference type="Pfam" id="PF00156"/>
    </source>
</evidence>
<dbReference type="InterPro" id="IPR029057">
    <property type="entry name" value="PRTase-like"/>
</dbReference>
<evidence type="ECO:0000313" key="2">
    <source>
        <dbReference type="EMBL" id="OEE40750.1"/>
    </source>
</evidence>
<accession>A0A853R5I2</accession>
<evidence type="ECO:0000313" key="3">
    <source>
        <dbReference type="Proteomes" id="UP000094808"/>
    </source>
</evidence>
<dbReference type="Pfam" id="PF00156">
    <property type="entry name" value="Pribosyltran"/>
    <property type="match status" value="1"/>
</dbReference>
<feature type="domain" description="Phosphoribosyltransferase" evidence="1">
    <location>
        <begin position="144"/>
        <end position="190"/>
    </location>
</feature>